<dbReference type="InterPro" id="IPR012337">
    <property type="entry name" value="RNaseH-like_sf"/>
</dbReference>
<dbReference type="RefSeq" id="YP_009030998.1">
    <property type="nucleotide sequence ID" value="NC_024134.1"/>
</dbReference>
<name>A0A023MHR8_9CAUD</name>
<dbReference type="KEGG" id="vg:19486814"/>
<evidence type="ECO:0008006" key="3">
    <source>
        <dbReference type="Google" id="ProtNLM"/>
    </source>
</evidence>
<accession>A0A023MHR8</accession>
<dbReference type="Proteomes" id="UP000026907">
    <property type="component" value="Segment"/>
</dbReference>
<evidence type="ECO:0000313" key="2">
    <source>
        <dbReference type="Proteomes" id="UP000026907"/>
    </source>
</evidence>
<dbReference type="GO" id="GO:0003676">
    <property type="term" value="F:nucleic acid binding"/>
    <property type="evidence" value="ECO:0007669"/>
    <property type="project" value="InterPro"/>
</dbReference>
<protein>
    <recommendedName>
        <fullName evidence="3">RNaseH</fullName>
    </recommendedName>
</protein>
<dbReference type="SUPFAM" id="SSF53098">
    <property type="entry name" value="Ribonuclease H-like"/>
    <property type="match status" value="1"/>
</dbReference>
<dbReference type="InterPro" id="IPR036397">
    <property type="entry name" value="RNaseH_sf"/>
</dbReference>
<reference evidence="1 2" key="1">
    <citation type="journal article" date="2014" name="Genome Announc.">
        <title>Complete Genome Sequences of Two Escherichia coli O157:H7 Phages Effective in Limiting Contamination of Food Products.</title>
        <authorList>
            <person name="Hong Y."/>
            <person name="Pan Y."/>
            <person name="Harman N.J."/>
            <person name="Ebner P.D."/>
        </authorList>
    </citation>
    <scope>NUCLEOTIDE SEQUENCE [LARGE SCALE GENOMIC DNA]</scope>
</reference>
<keyword evidence="2" id="KW-1185">Reference proteome</keyword>
<dbReference type="Gene3D" id="3.30.420.10">
    <property type="entry name" value="Ribonuclease H-like superfamily/Ribonuclease H"/>
    <property type="match status" value="1"/>
</dbReference>
<organism evidence="1 2">
    <name type="scientific">Escherichia phage FFH2</name>
    <dbReference type="NCBI Taxonomy" id="1446490"/>
    <lineage>
        <taxon>Viruses</taxon>
        <taxon>Duplodnaviria</taxon>
        <taxon>Heunggongvirae</taxon>
        <taxon>Uroviricota</taxon>
        <taxon>Caudoviricetes</taxon>
        <taxon>Vequintavirinae</taxon>
        <taxon>Vequintavirus</taxon>
        <taxon>Vequintavirus PDX</taxon>
        <taxon>Vequintavirus FFH2</taxon>
    </lineage>
</organism>
<proteinExistence type="predicted"/>
<sequence>MRERLLSIDQSLTHTACVVWDDGKPVHKVVLRTQSSSAKEKKPGTVSFATAAERIDWICKQVRYYIHTHHVDTVVMEGLSFGSRGDATRELAGLFYGLEIMLWDALADCENDGLFKVHTVTPTTAKKFARSHLPEELAFEEKKKLDKKTGKEHTVKKPVTMDKKLMVKACEVSEPGFLDGINLVQGKADLADAYWIGRAHLEGLSQSVK</sequence>
<dbReference type="GeneID" id="19486814"/>
<evidence type="ECO:0000313" key="1">
    <source>
        <dbReference type="EMBL" id="AHN83677.1"/>
    </source>
</evidence>
<dbReference type="EMBL" id="KJ190158">
    <property type="protein sequence ID" value="AHN83677.1"/>
    <property type="molecule type" value="Genomic_DNA"/>
</dbReference>